<keyword evidence="3" id="KW-1185">Reference proteome</keyword>
<reference evidence="3" key="1">
    <citation type="journal article" date="2019" name="Int. J. Syst. Evol. Microbiol.">
        <title>The Global Catalogue of Microorganisms (GCM) 10K type strain sequencing project: providing services to taxonomists for standard genome sequencing and annotation.</title>
        <authorList>
            <consortium name="The Broad Institute Genomics Platform"/>
            <consortium name="The Broad Institute Genome Sequencing Center for Infectious Disease"/>
            <person name="Wu L."/>
            <person name="Ma J."/>
        </authorList>
    </citation>
    <scope>NUCLEOTIDE SEQUENCE [LARGE SCALE GENOMIC DNA]</scope>
    <source>
        <strain evidence="3">CGMCC 4.7319</strain>
    </source>
</reference>
<proteinExistence type="predicted"/>
<dbReference type="EMBL" id="BMNC01000005">
    <property type="protein sequence ID" value="GGN00505.1"/>
    <property type="molecule type" value="Genomic_DNA"/>
</dbReference>
<gene>
    <name evidence="2" type="ORF">GCM10011609_43640</name>
</gene>
<organism evidence="2 3">
    <name type="scientific">Lentzea pudingi</name>
    <dbReference type="NCBI Taxonomy" id="1789439"/>
    <lineage>
        <taxon>Bacteria</taxon>
        <taxon>Bacillati</taxon>
        <taxon>Actinomycetota</taxon>
        <taxon>Actinomycetes</taxon>
        <taxon>Pseudonocardiales</taxon>
        <taxon>Pseudonocardiaceae</taxon>
        <taxon>Lentzea</taxon>
    </lineage>
</organism>
<name>A0ABQ2I579_9PSEU</name>
<comment type="caution">
    <text evidence="2">The sequence shown here is derived from an EMBL/GenBank/DDBJ whole genome shotgun (WGS) entry which is preliminary data.</text>
</comment>
<evidence type="ECO:0000256" key="1">
    <source>
        <dbReference type="SAM" id="Phobius"/>
    </source>
</evidence>
<keyword evidence="1" id="KW-0472">Membrane</keyword>
<dbReference type="Proteomes" id="UP000597656">
    <property type="component" value="Unassembled WGS sequence"/>
</dbReference>
<sequence>MKQANQEPKQLAISENFRTVAPGGPVMSASASRAAPVVAVLALLVAIGAGAWAAWGDGSGNAYADEVVTTPDPTPRLPYVEAVDPLVDPPGDIAFAKTGRPAVFERDSLLSADELEIAEATGVAKIEARVTRQKDDTVVGVWRFTLRDGASPFTALDELDALFGRGNHQLIPSSDDVLLRRFVNEDKSAVYHAHYVRGRDVLRVDGYGPRATDQVMELLDRQLAHAPAEAEPE</sequence>
<keyword evidence="1" id="KW-1133">Transmembrane helix</keyword>
<protein>
    <submittedName>
        <fullName evidence="2">Uncharacterized protein</fullName>
    </submittedName>
</protein>
<evidence type="ECO:0000313" key="3">
    <source>
        <dbReference type="Proteomes" id="UP000597656"/>
    </source>
</evidence>
<accession>A0ABQ2I579</accession>
<feature type="transmembrane region" description="Helical" evidence="1">
    <location>
        <begin position="34"/>
        <end position="55"/>
    </location>
</feature>
<evidence type="ECO:0000313" key="2">
    <source>
        <dbReference type="EMBL" id="GGN00505.1"/>
    </source>
</evidence>
<keyword evidence="1" id="KW-0812">Transmembrane</keyword>